<dbReference type="Gene3D" id="3.20.19.10">
    <property type="entry name" value="Aconitase, domain 4"/>
    <property type="match status" value="1"/>
</dbReference>
<dbReference type="InterPro" id="IPR050075">
    <property type="entry name" value="LeuD"/>
</dbReference>
<comment type="catalytic activity">
    <reaction evidence="1">
        <text>(2R,3S)-3-isopropylmalate = (2S)-2-isopropylmalate</text>
        <dbReference type="Rhea" id="RHEA:32287"/>
        <dbReference type="ChEBI" id="CHEBI:1178"/>
        <dbReference type="ChEBI" id="CHEBI:35121"/>
        <dbReference type="EC" id="4.2.1.33"/>
    </reaction>
</comment>
<dbReference type="NCBIfam" id="NF002458">
    <property type="entry name" value="PRK01641.1"/>
    <property type="match status" value="1"/>
</dbReference>
<sequence>MEPFTVLKSKATPLDRVNVDTDQIVPKQFLKLVNRTGFGKYLFYDWRFDRDGRPRSDFVLNNPKYSGRQILLARDNFGSGSSREHAAWAIFDYGFRAVIAPSFADIFYNNCFKNGILPVRLKSSEVDYLFKNEDLDIEIDLAEQLVVVAGSGRKMHFEIDEFRKKLLLEGLDSIGLTLQLEDHIARYERQNRMFFAPSDS</sequence>
<dbReference type="InterPro" id="IPR004431">
    <property type="entry name" value="3-IsopropMal_deHydase_ssu"/>
</dbReference>
<organism evidence="14 15">
    <name type="scientific">Nitrososphaera gargensis (strain Ga9.2)</name>
    <dbReference type="NCBI Taxonomy" id="1237085"/>
    <lineage>
        <taxon>Archaea</taxon>
        <taxon>Nitrososphaerota</taxon>
        <taxon>Nitrososphaeria</taxon>
        <taxon>Nitrososphaerales</taxon>
        <taxon>Nitrososphaeraceae</taxon>
        <taxon>Nitrososphaera</taxon>
    </lineage>
</organism>
<dbReference type="FunFam" id="3.20.19.10:FF:000003">
    <property type="entry name" value="3-isopropylmalate dehydratase small subunit"/>
    <property type="match status" value="1"/>
</dbReference>
<comment type="subunit">
    <text evidence="5">Heterodimer of LeuC and LeuD.</text>
</comment>
<keyword evidence="15" id="KW-1185">Reference proteome</keyword>
<comment type="function">
    <text evidence="2">Catalyzes the isomerization between 2-isopropylmalate and 3-isopropylmalate, via the formation of 2-isopropylmaleate.</text>
</comment>
<proteinExistence type="inferred from homology"/>
<reference evidence="14 15" key="1">
    <citation type="journal article" date="2012" name="Environ. Microbiol.">
        <title>The genome of the ammonia-oxidizing Candidatus Nitrososphaera gargensis: insights into metabolic versatility and environmental adaptations.</title>
        <authorList>
            <person name="Spang A."/>
            <person name="Poehlein A."/>
            <person name="Offre P."/>
            <person name="Zumbragel S."/>
            <person name="Haider S."/>
            <person name="Rychlik N."/>
            <person name="Nowka B."/>
            <person name="Schmeisser C."/>
            <person name="Lebedeva E.V."/>
            <person name="Rattei T."/>
            <person name="Bohm C."/>
            <person name="Schmid M."/>
            <person name="Galushko A."/>
            <person name="Hatzenpichler R."/>
            <person name="Weinmaier T."/>
            <person name="Daniel R."/>
            <person name="Schleper C."/>
            <person name="Spieck E."/>
            <person name="Streit W."/>
            <person name="Wagner M."/>
        </authorList>
    </citation>
    <scope>NUCLEOTIDE SEQUENCE [LARGE SCALE GENOMIC DNA]</scope>
    <source>
        <strain evidence="15">Ga9.2</strain>
    </source>
</reference>
<comment type="pathway">
    <text evidence="3">Amino-acid biosynthesis; L-leucine biosynthesis; L-leucine from 3-methyl-2-oxobutanoate: step 2/4.</text>
</comment>
<dbReference type="HAMAP" id="MF_01031">
    <property type="entry name" value="LeuD_type1"/>
    <property type="match status" value="1"/>
</dbReference>
<evidence type="ECO:0000256" key="9">
    <source>
        <dbReference type="ARBA" id="ARBA00023239"/>
    </source>
</evidence>
<feature type="domain" description="Aconitase A/isopropylmalate dehydratase small subunit swivel" evidence="13">
    <location>
        <begin position="1"/>
        <end position="122"/>
    </location>
</feature>
<dbReference type="InterPro" id="IPR015928">
    <property type="entry name" value="Aconitase/3IPM_dehydase_swvl"/>
</dbReference>
<evidence type="ECO:0000256" key="8">
    <source>
        <dbReference type="ARBA" id="ARBA00022605"/>
    </source>
</evidence>
<dbReference type="GO" id="GO:0009098">
    <property type="term" value="P:L-leucine biosynthetic process"/>
    <property type="evidence" value="ECO:0007669"/>
    <property type="project" value="UniProtKB-UniPathway"/>
</dbReference>
<evidence type="ECO:0000256" key="3">
    <source>
        <dbReference type="ARBA" id="ARBA00004729"/>
    </source>
</evidence>
<evidence type="ECO:0000256" key="7">
    <source>
        <dbReference type="ARBA" id="ARBA00022430"/>
    </source>
</evidence>
<dbReference type="AlphaFoldDB" id="K0IJG6"/>
<dbReference type="CDD" id="cd01577">
    <property type="entry name" value="IPMI_Swivel"/>
    <property type="match status" value="1"/>
</dbReference>
<dbReference type="PANTHER" id="PTHR43345">
    <property type="entry name" value="3-ISOPROPYLMALATE DEHYDRATASE SMALL SUBUNIT 2-RELATED-RELATED"/>
    <property type="match status" value="1"/>
</dbReference>
<dbReference type="STRING" id="1237085.Ngar_c14760"/>
<name>K0IJG6_NITGG</name>
<dbReference type="OrthoDB" id="6505at2157"/>
<keyword evidence="10" id="KW-0100">Branched-chain amino acid biosynthesis</keyword>
<dbReference type="PATRIC" id="fig|1237085.11.peg.1442"/>
<dbReference type="GO" id="GO:0003861">
    <property type="term" value="F:3-isopropylmalate dehydratase activity"/>
    <property type="evidence" value="ECO:0007669"/>
    <property type="project" value="UniProtKB-EC"/>
</dbReference>
<protein>
    <recommendedName>
        <fullName evidence="6">3-isopropylmalate dehydratase</fullName>
        <ecNumber evidence="6">4.2.1.33</ecNumber>
    </recommendedName>
    <alternativeName>
        <fullName evidence="11">Alpha-IPM isomerase</fullName>
    </alternativeName>
    <alternativeName>
        <fullName evidence="12">Isopropylmalate isomerase</fullName>
    </alternativeName>
</protein>
<dbReference type="GO" id="GO:0009316">
    <property type="term" value="C:3-isopropylmalate dehydratase complex"/>
    <property type="evidence" value="ECO:0007669"/>
    <property type="project" value="InterPro"/>
</dbReference>
<keyword evidence="7" id="KW-0432">Leucine biosynthesis</keyword>
<evidence type="ECO:0000256" key="2">
    <source>
        <dbReference type="ARBA" id="ARBA00002695"/>
    </source>
</evidence>
<dbReference type="UniPathway" id="UPA00048">
    <property type="reaction ID" value="UER00071"/>
</dbReference>
<dbReference type="GeneID" id="13797735"/>
<evidence type="ECO:0000313" key="14">
    <source>
        <dbReference type="EMBL" id="AFU58412.1"/>
    </source>
</evidence>
<dbReference type="EMBL" id="CP002408">
    <property type="protein sequence ID" value="AFU58412.1"/>
    <property type="molecule type" value="Genomic_DNA"/>
</dbReference>
<comment type="similarity">
    <text evidence="4">Belongs to the LeuD family. LeuD type 1 subfamily.</text>
</comment>
<evidence type="ECO:0000256" key="10">
    <source>
        <dbReference type="ARBA" id="ARBA00023304"/>
    </source>
</evidence>
<evidence type="ECO:0000256" key="1">
    <source>
        <dbReference type="ARBA" id="ARBA00000491"/>
    </source>
</evidence>
<evidence type="ECO:0000256" key="12">
    <source>
        <dbReference type="ARBA" id="ARBA00033368"/>
    </source>
</evidence>
<dbReference type="Pfam" id="PF00694">
    <property type="entry name" value="Aconitase_C"/>
    <property type="match status" value="1"/>
</dbReference>
<dbReference type="SUPFAM" id="SSF52016">
    <property type="entry name" value="LeuD/IlvD-like"/>
    <property type="match status" value="1"/>
</dbReference>
<dbReference type="RefSeq" id="WP_015018949.1">
    <property type="nucleotide sequence ID" value="NC_018719.1"/>
</dbReference>
<keyword evidence="8" id="KW-0028">Amino-acid biosynthesis</keyword>
<evidence type="ECO:0000256" key="6">
    <source>
        <dbReference type="ARBA" id="ARBA00011998"/>
    </source>
</evidence>
<dbReference type="EC" id="4.2.1.33" evidence="6"/>
<evidence type="ECO:0000256" key="11">
    <source>
        <dbReference type="ARBA" id="ARBA00031631"/>
    </source>
</evidence>
<evidence type="ECO:0000256" key="5">
    <source>
        <dbReference type="ARBA" id="ARBA00011271"/>
    </source>
</evidence>
<evidence type="ECO:0000256" key="4">
    <source>
        <dbReference type="ARBA" id="ARBA00009845"/>
    </source>
</evidence>
<dbReference type="InterPro" id="IPR000573">
    <property type="entry name" value="AconitaseA/IPMdHydase_ssu_swvl"/>
</dbReference>
<dbReference type="KEGG" id="nga:Ngar_c14760"/>
<dbReference type="HOGENOM" id="CLU_081378_0_3_2"/>
<gene>
    <name evidence="14" type="primary">leuD1</name>
    <name evidence="14" type="ordered locus">Ngar_c14760</name>
</gene>
<evidence type="ECO:0000313" key="15">
    <source>
        <dbReference type="Proteomes" id="UP000008037"/>
    </source>
</evidence>
<dbReference type="Proteomes" id="UP000008037">
    <property type="component" value="Chromosome"/>
</dbReference>
<keyword evidence="9 14" id="KW-0456">Lyase</keyword>
<evidence type="ECO:0000259" key="13">
    <source>
        <dbReference type="Pfam" id="PF00694"/>
    </source>
</evidence>
<dbReference type="NCBIfam" id="TIGR00171">
    <property type="entry name" value="leuD"/>
    <property type="match status" value="1"/>
</dbReference>
<dbReference type="InParanoid" id="K0IJG6"/>
<dbReference type="InterPro" id="IPR033940">
    <property type="entry name" value="IPMI_Swivel"/>
</dbReference>
<accession>K0IJG6</accession>
<dbReference type="PANTHER" id="PTHR43345:SF5">
    <property type="entry name" value="3-ISOPROPYLMALATE DEHYDRATASE SMALL SUBUNIT"/>
    <property type="match status" value="1"/>
</dbReference>